<dbReference type="PANTHER" id="PTHR43701">
    <property type="entry name" value="MEMBRANE TRANSPORTER PROTEIN MJ0441-RELATED"/>
    <property type="match status" value="1"/>
</dbReference>
<dbReference type="STRING" id="1176587.A8C56_01465"/>
<reference evidence="6 7" key="1">
    <citation type="submission" date="2016-05" db="EMBL/GenBank/DDBJ databases">
        <title>Niabella ginsenosidivorans BS26 whole genome sequencing.</title>
        <authorList>
            <person name="Im W.T."/>
            <person name="Siddiqi M.Z."/>
        </authorList>
    </citation>
    <scope>NUCLEOTIDE SEQUENCE [LARGE SCALE GENOMIC DNA]</scope>
    <source>
        <strain evidence="6 7">BS26</strain>
    </source>
</reference>
<keyword evidence="7" id="KW-1185">Reference proteome</keyword>
<evidence type="ECO:0000256" key="2">
    <source>
        <dbReference type="ARBA" id="ARBA00022692"/>
    </source>
</evidence>
<dbReference type="OrthoDB" id="8559161at2"/>
<protein>
    <recommendedName>
        <fullName evidence="5">Probable membrane transporter protein</fullName>
    </recommendedName>
</protein>
<evidence type="ECO:0000256" key="1">
    <source>
        <dbReference type="ARBA" id="ARBA00004141"/>
    </source>
</evidence>
<evidence type="ECO:0000313" key="7">
    <source>
        <dbReference type="Proteomes" id="UP000077667"/>
    </source>
</evidence>
<organism evidence="6 7">
    <name type="scientific">Niabella ginsenosidivorans</name>
    <dbReference type="NCBI Taxonomy" id="1176587"/>
    <lineage>
        <taxon>Bacteria</taxon>
        <taxon>Pseudomonadati</taxon>
        <taxon>Bacteroidota</taxon>
        <taxon>Chitinophagia</taxon>
        <taxon>Chitinophagales</taxon>
        <taxon>Chitinophagaceae</taxon>
        <taxon>Niabella</taxon>
    </lineage>
</organism>
<feature type="transmembrane region" description="Helical" evidence="5">
    <location>
        <begin position="71"/>
        <end position="90"/>
    </location>
</feature>
<gene>
    <name evidence="6" type="ORF">A8C56_01465</name>
</gene>
<dbReference type="RefSeq" id="WP_067761457.1">
    <property type="nucleotide sequence ID" value="NZ_CP015772.1"/>
</dbReference>
<name>A0A1A9I8H5_9BACT</name>
<dbReference type="InterPro" id="IPR051598">
    <property type="entry name" value="TSUP/Inactive_protease-like"/>
</dbReference>
<evidence type="ECO:0000313" key="6">
    <source>
        <dbReference type="EMBL" id="ANH83635.1"/>
    </source>
</evidence>
<dbReference type="Pfam" id="PF01925">
    <property type="entry name" value="TauE"/>
    <property type="match status" value="1"/>
</dbReference>
<dbReference type="Proteomes" id="UP000077667">
    <property type="component" value="Chromosome"/>
</dbReference>
<feature type="transmembrane region" description="Helical" evidence="5">
    <location>
        <begin position="244"/>
        <end position="263"/>
    </location>
</feature>
<dbReference type="AlphaFoldDB" id="A0A1A9I8H5"/>
<feature type="transmembrane region" description="Helical" evidence="5">
    <location>
        <begin position="148"/>
        <end position="174"/>
    </location>
</feature>
<evidence type="ECO:0000256" key="3">
    <source>
        <dbReference type="ARBA" id="ARBA00022989"/>
    </source>
</evidence>
<accession>A0A1A9I8H5</accession>
<keyword evidence="3 5" id="KW-1133">Transmembrane helix</keyword>
<dbReference type="GO" id="GO:0005886">
    <property type="term" value="C:plasma membrane"/>
    <property type="evidence" value="ECO:0007669"/>
    <property type="project" value="UniProtKB-SubCell"/>
</dbReference>
<comment type="similarity">
    <text evidence="5">Belongs to the 4-toluene sulfonate uptake permease (TSUP) (TC 2.A.102) family.</text>
</comment>
<feature type="transmembrane region" description="Helical" evidence="5">
    <location>
        <begin position="110"/>
        <end position="128"/>
    </location>
</feature>
<sequence length="266" mass="28962">MMLLGFFLWLLIGLLLGLMGAGGSIITVPVLVYFFHIDASTAALYSLFIVGTTSLLGAFSYLKQGLVSRKVTVDFGLPSIIAVVITRMFIEPMFPETFFYVRGVAFTKEAFLMCLLSGTMFVASYYIICSKRGRRKKGVPVTDDYFMLVSRGIVVGILCGLVGVGGGFLIIPALLLFSKLDIKRAIGTSLTIIALQSTAGFLSGWRSYSINWAFILQISVITMSGVFIGSVLSKKVDGRKLKTGFGWLVAIAAFYIIVHEAVLKIL</sequence>
<feature type="transmembrane region" description="Helical" evidence="5">
    <location>
        <begin position="212"/>
        <end position="232"/>
    </location>
</feature>
<feature type="transmembrane region" description="Helical" evidence="5">
    <location>
        <begin position="33"/>
        <end position="59"/>
    </location>
</feature>
<evidence type="ECO:0000256" key="5">
    <source>
        <dbReference type="RuleBase" id="RU363041"/>
    </source>
</evidence>
<dbReference type="KEGG" id="nia:A8C56_01465"/>
<keyword evidence="4 5" id="KW-0472">Membrane</keyword>
<evidence type="ECO:0000256" key="4">
    <source>
        <dbReference type="ARBA" id="ARBA00023136"/>
    </source>
</evidence>
<dbReference type="PANTHER" id="PTHR43701:SF2">
    <property type="entry name" value="MEMBRANE TRANSPORTER PROTEIN YJNA-RELATED"/>
    <property type="match status" value="1"/>
</dbReference>
<dbReference type="EMBL" id="CP015772">
    <property type="protein sequence ID" value="ANH83635.1"/>
    <property type="molecule type" value="Genomic_DNA"/>
</dbReference>
<proteinExistence type="inferred from homology"/>
<comment type="subcellular location">
    <subcellularLocation>
        <location evidence="5">Cell membrane</location>
        <topology evidence="5">Multi-pass membrane protein</topology>
    </subcellularLocation>
    <subcellularLocation>
        <location evidence="1">Membrane</location>
        <topology evidence="1">Multi-pass membrane protein</topology>
    </subcellularLocation>
</comment>
<keyword evidence="2 5" id="KW-0812">Transmembrane</keyword>
<keyword evidence="5" id="KW-1003">Cell membrane</keyword>
<dbReference type="InterPro" id="IPR002781">
    <property type="entry name" value="TM_pro_TauE-like"/>
</dbReference>